<dbReference type="PANTHER" id="PTHR34222">
    <property type="entry name" value="GAG_PRE-INTEGRS DOMAIN-CONTAINING PROTEIN"/>
    <property type="match status" value="1"/>
</dbReference>
<feature type="signal peptide" evidence="2">
    <location>
        <begin position="1"/>
        <end position="20"/>
    </location>
</feature>
<evidence type="ECO:0000256" key="1">
    <source>
        <dbReference type="SAM" id="MobiDB-lite"/>
    </source>
</evidence>
<reference evidence="4" key="2">
    <citation type="submission" date="2025-08" db="UniProtKB">
        <authorList>
            <consortium name="RefSeq"/>
        </authorList>
    </citation>
    <scope>IDENTIFICATION</scope>
    <source>
        <tissue evidence="4">Leaf</tissue>
    </source>
</reference>
<dbReference type="Proteomes" id="UP000813463">
    <property type="component" value="Chromosome 6"/>
</dbReference>
<gene>
    <name evidence="4" type="primary">LOC130464257</name>
</gene>
<reference evidence="3" key="1">
    <citation type="journal article" date="2021" name="Nat. Commun.">
        <title>Genomic analyses provide insights into spinach domestication and the genetic basis of agronomic traits.</title>
        <authorList>
            <person name="Cai X."/>
            <person name="Sun X."/>
            <person name="Xu C."/>
            <person name="Sun H."/>
            <person name="Wang X."/>
            <person name="Ge C."/>
            <person name="Zhang Z."/>
            <person name="Wang Q."/>
            <person name="Fei Z."/>
            <person name="Jiao C."/>
            <person name="Wang Q."/>
        </authorList>
    </citation>
    <scope>NUCLEOTIDE SEQUENCE [LARGE SCALE GENOMIC DNA]</scope>
    <source>
        <strain evidence="3">cv. Varoflay</strain>
    </source>
</reference>
<proteinExistence type="predicted"/>
<feature type="region of interest" description="Disordered" evidence="1">
    <location>
        <begin position="295"/>
        <end position="332"/>
    </location>
</feature>
<accession>A0ABM3R273</accession>
<name>A0ABM3R273_SPIOL</name>
<dbReference type="PANTHER" id="PTHR34222:SF33">
    <property type="entry name" value="RETROTRANSPOSON GAG DOMAIN-CONTAINING PROTEIN"/>
    <property type="match status" value="1"/>
</dbReference>
<protein>
    <recommendedName>
        <fullName evidence="5">Retrotransposon gag domain-containing protein</fullName>
    </recommendedName>
</protein>
<dbReference type="GeneID" id="130464257"/>
<evidence type="ECO:0008006" key="5">
    <source>
        <dbReference type="Google" id="ProtNLM"/>
    </source>
</evidence>
<sequence length="332" mass="37894">MRCNDMMISWLLFNLDSTIAKSVLYFQTAREIWLDLEDRFGFISGPQLFSLEQQVSEMKQGGQNISEFFTEIKSLWDKISAANPLPTCTCNLCTCNLTQKIFKMQQDQRLMQFLMKLGEHLAIVRGNLLMQQPLPTISHAYRMLAQEERQREISTPVPSHDSHAFAVDRRRYNDYHRGGYRGQQSSNTGRSAYGNFGGNKSANFRRPVASYFCDHCKVNGHSTERCFKLHGFPPGFTGFKTDKRAAAAAYSDEGYGDDMTEYQQQFYTPEKEPQQSQPGFLTAEQCTQLLNLLNKQQQQPDKVTPDTEFEEGDTSGHAFMAGPFNERATGSW</sequence>
<keyword evidence="2" id="KW-0732">Signal</keyword>
<evidence type="ECO:0000256" key="2">
    <source>
        <dbReference type="SAM" id="SignalP"/>
    </source>
</evidence>
<feature type="chain" id="PRO_5047162394" description="Retrotransposon gag domain-containing protein" evidence="2">
    <location>
        <begin position="21"/>
        <end position="332"/>
    </location>
</feature>
<evidence type="ECO:0000313" key="3">
    <source>
        <dbReference type="Proteomes" id="UP000813463"/>
    </source>
</evidence>
<keyword evidence="3" id="KW-1185">Reference proteome</keyword>
<organism evidence="3 4">
    <name type="scientific">Spinacia oleracea</name>
    <name type="common">Spinach</name>
    <dbReference type="NCBI Taxonomy" id="3562"/>
    <lineage>
        <taxon>Eukaryota</taxon>
        <taxon>Viridiplantae</taxon>
        <taxon>Streptophyta</taxon>
        <taxon>Embryophyta</taxon>
        <taxon>Tracheophyta</taxon>
        <taxon>Spermatophyta</taxon>
        <taxon>Magnoliopsida</taxon>
        <taxon>eudicotyledons</taxon>
        <taxon>Gunneridae</taxon>
        <taxon>Pentapetalae</taxon>
        <taxon>Caryophyllales</taxon>
        <taxon>Chenopodiaceae</taxon>
        <taxon>Chenopodioideae</taxon>
        <taxon>Anserineae</taxon>
        <taxon>Spinacia</taxon>
    </lineage>
</organism>
<evidence type="ECO:0000313" key="4">
    <source>
        <dbReference type="RefSeq" id="XP_056689707.1"/>
    </source>
</evidence>
<dbReference type="RefSeq" id="XP_056689707.1">
    <property type="nucleotide sequence ID" value="XM_056833729.1"/>
</dbReference>